<evidence type="ECO:0000256" key="1">
    <source>
        <dbReference type="ARBA" id="ARBA00001947"/>
    </source>
</evidence>
<dbReference type="PANTHER" id="PTHR31118">
    <property type="entry name" value="CYCLASE-LIKE PROTEIN 2"/>
    <property type="match status" value="1"/>
</dbReference>
<dbReference type="STRING" id="1715989.NITINOP_0666"/>
<evidence type="ECO:0000256" key="8">
    <source>
        <dbReference type="ARBA" id="ARBA00022833"/>
    </source>
</evidence>
<reference evidence="13" key="1">
    <citation type="submission" date="2015-09" db="EMBL/GenBank/DDBJ databases">
        <authorList>
            <person name="Daims H."/>
        </authorList>
    </citation>
    <scope>NUCLEOTIDE SEQUENCE [LARGE SCALE GENOMIC DNA]</scope>
</reference>
<comment type="catalytic activity">
    <reaction evidence="10">
        <text>N-formyl-L-kynurenine + H2O = L-kynurenine + formate + H(+)</text>
        <dbReference type="Rhea" id="RHEA:13009"/>
        <dbReference type="ChEBI" id="CHEBI:15377"/>
        <dbReference type="ChEBI" id="CHEBI:15378"/>
        <dbReference type="ChEBI" id="CHEBI:15740"/>
        <dbReference type="ChEBI" id="CHEBI:57959"/>
        <dbReference type="ChEBI" id="CHEBI:58629"/>
        <dbReference type="EC" id="3.5.1.9"/>
    </reaction>
</comment>
<keyword evidence="8" id="KW-0862">Zinc</keyword>
<dbReference type="OrthoDB" id="7067800at2"/>
<evidence type="ECO:0000256" key="9">
    <source>
        <dbReference type="ARBA" id="ARBA00023079"/>
    </source>
</evidence>
<accession>A0A0S4KQL9</accession>
<dbReference type="Gene3D" id="3.50.30.50">
    <property type="entry name" value="Putative cyclase"/>
    <property type="match status" value="1"/>
</dbReference>
<dbReference type="PANTHER" id="PTHR31118:SF32">
    <property type="entry name" value="KYNURENINE FORMAMIDASE"/>
    <property type="match status" value="1"/>
</dbReference>
<dbReference type="GO" id="GO:0004061">
    <property type="term" value="F:arylformamidase activity"/>
    <property type="evidence" value="ECO:0007669"/>
    <property type="project" value="UniProtKB-EC"/>
</dbReference>
<dbReference type="FunFam" id="3.50.30.50:FF:000001">
    <property type="entry name" value="Kynurenine formamidase"/>
    <property type="match status" value="1"/>
</dbReference>
<evidence type="ECO:0000256" key="7">
    <source>
        <dbReference type="ARBA" id="ARBA00022801"/>
    </source>
</evidence>
<dbReference type="SUPFAM" id="SSF102198">
    <property type="entry name" value="Putative cyclase"/>
    <property type="match status" value="1"/>
</dbReference>
<dbReference type="AlphaFoldDB" id="A0A0S4KQL9"/>
<keyword evidence="6" id="KW-0479">Metal-binding</keyword>
<evidence type="ECO:0000256" key="5">
    <source>
        <dbReference type="ARBA" id="ARBA00014889"/>
    </source>
</evidence>
<keyword evidence="7" id="KW-0378">Hydrolase</keyword>
<dbReference type="EC" id="3.5.1.9" evidence="4"/>
<dbReference type="InterPro" id="IPR037175">
    <property type="entry name" value="KFase_sf"/>
</dbReference>
<dbReference type="Proteomes" id="UP000066284">
    <property type="component" value="Chromosome 1"/>
</dbReference>
<keyword evidence="9" id="KW-0823">Tryptophan catabolism</keyword>
<comment type="function">
    <text evidence="2">Catalyzes the hydrolysis of N-formyl-L-kynurenine to L-kynurenine, the second step in the kynurenine pathway of tryptophan degradation.</text>
</comment>
<sequence>MGRSPPGSEGVRGKAFVRQRQTARSYRRETAGAWIDVTVPLRNGMVRWPGNPPVRVRRVLDMNKGDECTVTSISLGVHSGTHMDAPQHFLRTGLGIDAMPVDAGVGRARVVAVNNPAFITVEELRRHRVRRGERLLFKTCNSSRCWKTNRFLKDFVSLDEEAAHWLVDQGVRTVGIDYLSVAGYKSDTAAIHTILLKGGVWIIEGLNLSGVRPGVYDMLCLPLKIAGGDGAPARALLKPVSKPVRSRGTRKT</sequence>
<comment type="cofactor">
    <cofactor evidence="1">
        <name>Zn(2+)</name>
        <dbReference type="ChEBI" id="CHEBI:29105"/>
    </cofactor>
</comment>
<comment type="subunit">
    <text evidence="3">Homodimer.</text>
</comment>
<evidence type="ECO:0000256" key="10">
    <source>
        <dbReference type="ARBA" id="ARBA00048496"/>
    </source>
</evidence>
<evidence type="ECO:0000313" key="13">
    <source>
        <dbReference type="Proteomes" id="UP000066284"/>
    </source>
</evidence>
<organism evidence="12 13">
    <name type="scientific">Candidatus Nitrospira inopinata</name>
    <dbReference type="NCBI Taxonomy" id="1715989"/>
    <lineage>
        <taxon>Bacteria</taxon>
        <taxon>Pseudomonadati</taxon>
        <taxon>Nitrospirota</taxon>
        <taxon>Nitrospiria</taxon>
        <taxon>Nitrospirales</taxon>
        <taxon>Nitrospiraceae</taxon>
        <taxon>Nitrospira</taxon>
    </lineage>
</organism>
<name>A0A0S4KQL9_9BACT</name>
<gene>
    <name evidence="12" type="ORF">NITINOP_0666</name>
</gene>
<evidence type="ECO:0000313" key="12">
    <source>
        <dbReference type="EMBL" id="CUQ65641.1"/>
    </source>
</evidence>
<dbReference type="Pfam" id="PF04199">
    <property type="entry name" value="Cyclase"/>
    <property type="match status" value="1"/>
</dbReference>
<comment type="pathway">
    <text evidence="11">Amino-acid degradation; L-tryptophan degradation via kynurenine pathway; L-kynurenine from L-tryptophan: step 2/2.</text>
</comment>
<evidence type="ECO:0000256" key="6">
    <source>
        <dbReference type="ARBA" id="ARBA00022723"/>
    </source>
</evidence>
<evidence type="ECO:0000256" key="11">
    <source>
        <dbReference type="ARBA" id="ARBA00060547"/>
    </source>
</evidence>
<protein>
    <recommendedName>
        <fullName evidence="5">Kynurenine formamidase</fullName>
        <ecNumber evidence="4">3.5.1.9</ecNumber>
    </recommendedName>
</protein>
<evidence type="ECO:0000256" key="3">
    <source>
        <dbReference type="ARBA" id="ARBA00011738"/>
    </source>
</evidence>
<proteinExistence type="predicted"/>
<evidence type="ECO:0000256" key="2">
    <source>
        <dbReference type="ARBA" id="ARBA00002204"/>
    </source>
</evidence>
<dbReference type="GO" id="GO:0019441">
    <property type="term" value="P:L-tryptophan catabolic process to kynurenine"/>
    <property type="evidence" value="ECO:0007669"/>
    <property type="project" value="InterPro"/>
</dbReference>
<evidence type="ECO:0000256" key="4">
    <source>
        <dbReference type="ARBA" id="ARBA00012930"/>
    </source>
</evidence>
<keyword evidence="13" id="KW-1185">Reference proteome</keyword>
<dbReference type="GO" id="GO:0046872">
    <property type="term" value="F:metal ion binding"/>
    <property type="evidence" value="ECO:0007669"/>
    <property type="project" value="UniProtKB-KW"/>
</dbReference>
<dbReference type="InterPro" id="IPR007325">
    <property type="entry name" value="KFase/CYL"/>
</dbReference>
<dbReference type="EMBL" id="LN885086">
    <property type="protein sequence ID" value="CUQ65641.1"/>
    <property type="molecule type" value="Genomic_DNA"/>
</dbReference>
<dbReference type="KEGG" id="nio:NITINOP_0666"/>